<gene>
    <name evidence="4" type="ORF">UT41_C0001G0320</name>
</gene>
<organism evidence="4 5">
    <name type="scientific">Candidatus Wolfebacteria bacterium GW2011_GWC2_39_22</name>
    <dbReference type="NCBI Taxonomy" id="1619013"/>
    <lineage>
        <taxon>Bacteria</taxon>
        <taxon>Candidatus Wolfeibacteriota</taxon>
    </lineage>
</organism>
<dbReference type="Proteomes" id="UP000034665">
    <property type="component" value="Unassembled WGS sequence"/>
</dbReference>
<evidence type="ECO:0000256" key="1">
    <source>
        <dbReference type="ARBA" id="ARBA00007261"/>
    </source>
</evidence>
<dbReference type="Pfam" id="PF00675">
    <property type="entry name" value="Peptidase_M16"/>
    <property type="match status" value="1"/>
</dbReference>
<reference evidence="4 5" key="1">
    <citation type="journal article" date="2015" name="Nature">
        <title>rRNA introns, odd ribosomes, and small enigmatic genomes across a large radiation of phyla.</title>
        <authorList>
            <person name="Brown C.T."/>
            <person name="Hug L.A."/>
            <person name="Thomas B.C."/>
            <person name="Sharon I."/>
            <person name="Castelle C.J."/>
            <person name="Singh A."/>
            <person name="Wilkins M.J."/>
            <person name="Williams K.H."/>
            <person name="Banfield J.F."/>
        </authorList>
    </citation>
    <scope>NUCLEOTIDE SEQUENCE [LARGE SCALE GENOMIC DNA]</scope>
</reference>
<protein>
    <submittedName>
        <fullName evidence="4">Peptidase M16 domain protein</fullName>
    </submittedName>
</protein>
<comment type="caution">
    <text evidence="4">The sequence shown here is derived from an EMBL/GenBank/DDBJ whole genome shotgun (WGS) entry which is preliminary data.</text>
</comment>
<dbReference type="GO" id="GO:0046872">
    <property type="term" value="F:metal ion binding"/>
    <property type="evidence" value="ECO:0007669"/>
    <property type="project" value="InterPro"/>
</dbReference>
<evidence type="ECO:0000259" key="3">
    <source>
        <dbReference type="Pfam" id="PF05193"/>
    </source>
</evidence>
<dbReference type="STRING" id="1619013.UT41_C0001G0320"/>
<dbReference type="PANTHER" id="PTHR11851">
    <property type="entry name" value="METALLOPROTEASE"/>
    <property type="match status" value="1"/>
</dbReference>
<sequence length="417" mass="47055">MWDPYSEFQSAILPNGLTVHAAYWPGRPWESIGFLVHSGAEHDPIGLEGLAHFVEHLVSDNANVPNKEIHAFFEDCGGRVNLGITDYPDTRYNFFVPTGKAVLARAFSVFGHMLFSAKFEKCIERERQVVLEEFNRRYTNNLKFDLDTRERKALYTDCWLGRFVRPLGNPESVKRITQADLQSYYNTHYVPANMSIVAVGGMQLSELVELLSESPFAMSKNGARTSLPIPVTNISLPLEACYVVEASKYVSIPINVGSYRSVAKVPGNINGQALYILKKMLDEILNEEVRERRAWAYAIDSSRRSFRHFYEFSINCSALALKAIDNLEKVVETCIATAGSSEGLFAQIKRQSLANHFMIDPTGRGVCDGALDDLTHAHRIISLSENAHDLECVTMDDVRDALQWLRPEQRWTLITKP</sequence>
<name>A0A0G0NIY2_9BACT</name>
<dbReference type="InterPro" id="IPR050361">
    <property type="entry name" value="MPP/UQCRC_Complex"/>
</dbReference>
<dbReference type="PANTHER" id="PTHR11851:SF49">
    <property type="entry name" value="MITOCHONDRIAL-PROCESSING PEPTIDASE SUBUNIT ALPHA"/>
    <property type="match status" value="1"/>
</dbReference>
<evidence type="ECO:0000259" key="2">
    <source>
        <dbReference type="Pfam" id="PF00675"/>
    </source>
</evidence>
<dbReference type="Pfam" id="PF05193">
    <property type="entry name" value="Peptidase_M16_C"/>
    <property type="match status" value="1"/>
</dbReference>
<dbReference type="InterPro" id="IPR011249">
    <property type="entry name" value="Metalloenz_LuxS/M16"/>
</dbReference>
<feature type="domain" description="Peptidase M16 N-terminal" evidence="2">
    <location>
        <begin position="31"/>
        <end position="137"/>
    </location>
</feature>
<evidence type="ECO:0000313" key="4">
    <source>
        <dbReference type="EMBL" id="KKR12776.1"/>
    </source>
</evidence>
<accession>A0A0G0NIY2</accession>
<proteinExistence type="inferred from homology"/>
<dbReference type="InterPro" id="IPR011765">
    <property type="entry name" value="Pept_M16_N"/>
</dbReference>
<dbReference type="SUPFAM" id="SSF63411">
    <property type="entry name" value="LuxS/MPP-like metallohydrolase"/>
    <property type="match status" value="2"/>
</dbReference>
<dbReference type="Gene3D" id="3.30.830.10">
    <property type="entry name" value="Metalloenzyme, LuxS/M16 peptidase-like"/>
    <property type="match status" value="2"/>
</dbReference>
<dbReference type="EMBL" id="LBWR01000001">
    <property type="protein sequence ID" value="KKR12776.1"/>
    <property type="molecule type" value="Genomic_DNA"/>
</dbReference>
<dbReference type="InterPro" id="IPR007863">
    <property type="entry name" value="Peptidase_M16_C"/>
</dbReference>
<comment type="similarity">
    <text evidence="1">Belongs to the peptidase M16 family.</text>
</comment>
<feature type="domain" description="Peptidase M16 C-terminal" evidence="3">
    <location>
        <begin position="176"/>
        <end position="351"/>
    </location>
</feature>
<evidence type="ECO:0000313" key="5">
    <source>
        <dbReference type="Proteomes" id="UP000034665"/>
    </source>
</evidence>
<dbReference type="AlphaFoldDB" id="A0A0G0NIY2"/>